<dbReference type="InterPro" id="IPR036388">
    <property type="entry name" value="WH-like_DNA-bd_sf"/>
</dbReference>
<evidence type="ECO:0000313" key="1">
    <source>
        <dbReference type="EMBL" id="GGY33092.1"/>
    </source>
</evidence>
<protein>
    <submittedName>
        <fullName evidence="1">IS630 family transposase</fullName>
    </submittedName>
</protein>
<accession>A0ABQ3A4N8</accession>
<reference evidence="2" key="1">
    <citation type="journal article" date="2019" name="Int. J. Syst. Evol. Microbiol.">
        <title>The Global Catalogue of Microorganisms (GCM) 10K type strain sequencing project: providing services to taxonomists for standard genome sequencing and annotation.</title>
        <authorList>
            <consortium name="The Broad Institute Genomics Platform"/>
            <consortium name="The Broad Institute Genome Sequencing Center for Infectious Disease"/>
            <person name="Wu L."/>
            <person name="Ma J."/>
        </authorList>
    </citation>
    <scope>NUCLEOTIDE SEQUENCE [LARGE SCALE GENOMIC DNA]</scope>
    <source>
        <strain evidence="2">JCM 4957</strain>
    </source>
</reference>
<dbReference type="InterPro" id="IPR009057">
    <property type="entry name" value="Homeodomain-like_sf"/>
</dbReference>
<organism evidence="1 2">
    <name type="scientific">Streptomyces djakartensis</name>
    <dbReference type="NCBI Taxonomy" id="68193"/>
    <lineage>
        <taxon>Bacteria</taxon>
        <taxon>Bacillati</taxon>
        <taxon>Actinomycetota</taxon>
        <taxon>Actinomycetes</taxon>
        <taxon>Kitasatosporales</taxon>
        <taxon>Streptomycetaceae</taxon>
        <taxon>Streptomyces</taxon>
    </lineage>
</organism>
<dbReference type="EMBL" id="BMWE01000013">
    <property type="protein sequence ID" value="GGY33092.1"/>
    <property type="molecule type" value="Genomic_DNA"/>
</dbReference>
<name>A0ABQ3A4N8_9ACTN</name>
<sequence>MTSGLTFELTAAQRAQLIRQANGALTPQAQVVRCHIVLALADGMARAEVARRYEVSVQTVDKWARRYVAEGPAGLRDRPRPGAPRRIEDATIAEVLRITRHEPPPVGRNWSKRTLAQRVGVSASTVARIWRAHGITPGAGARSAAPTANDATGSGPPPITVRAIYVNETLCVLAFWSSMNPMAPFSFAPILSENRPVKPSADPDSGAGRLSTALDALAAVAGRKPSSGGRSTPGFPAFLHRLSTTRPTNTDLHLICYAGNPATLLALHRWHFEQPRLHVHLTPTHEVWLQVLQDTCALVDLHGPRPAAPQAMASIDMALRAWRRRQGKGPFVWGPAEWPNPTA</sequence>
<gene>
    <name evidence="1" type="ORF">GCM10010384_45300</name>
</gene>
<dbReference type="SUPFAM" id="SSF46689">
    <property type="entry name" value="Homeodomain-like"/>
    <property type="match status" value="1"/>
</dbReference>
<evidence type="ECO:0000313" key="2">
    <source>
        <dbReference type="Proteomes" id="UP000653308"/>
    </source>
</evidence>
<dbReference type="Pfam" id="PF13565">
    <property type="entry name" value="HTH_32"/>
    <property type="match status" value="1"/>
</dbReference>
<proteinExistence type="predicted"/>
<dbReference type="Proteomes" id="UP000653308">
    <property type="component" value="Unassembled WGS sequence"/>
</dbReference>
<keyword evidence="2" id="KW-1185">Reference proteome</keyword>
<comment type="caution">
    <text evidence="1">The sequence shown here is derived from an EMBL/GenBank/DDBJ whole genome shotgun (WGS) entry which is preliminary data.</text>
</comment>
<dbReference type="Gene3D" id="1.10.10.10">
    <property type="entry name" value="Winged helix-like DNA-binding domain superfamily/Winged helix DNA-binding domain"/>
    <property type="match status" value="1"/>
</dbReference>
<dbReference type="RefSeq" id="WP_229864531.1">
    <property type="nucleotide sequence ID" value="NZ_BMWE01000013.1"/>
</dbReference>